<accession>A0A2Z3HYF5</accession>
<dbReference type="InterPro" id="IPR036250">
    <property type="entry name" value="AcylCo_DH-like_C"/>
</dbReference>
<keyword evidence="16" id="KW-1185">Reference proteome</keyword>
<evidence type="ECO:0000256" key="1">
    <source>
        <dbReference type="ARBA" id="ARBA00001974"/>
    </source>
</evidence>
<evidence type="ECO:0000256" key="7">
    <source>
        <dbReference type="ARBA" id="ARBA00058683"/>
    </source>
</evidence>
<feature type="domain" description="Acyl-CoA dehydrogenase/oxidase N-terminal" evidence="13">
    <location>
        <begin position="34"/>
        <end position="154"/>
    </location>
</feature>
<dbReference type="SUPFAM" id="SSF47203">
    <property type="entry name" value="Acyl-CoA dehydrogenase C-terminal domain-like"/>
    <property type="match status" value="1"/>
</dbReference>
<dbReference type="InterPro" id="IPR009100">
    <property type="entry name" value="AcylCoA_DH/oxidase_NM_dom_sf"/>
</dbReference>
<dbReference type="FunFam" id="2.40.110.10:FF:000031">
    <property type="entry name" value="Acyl-CoA dehydrogenase, putative"/>
    <property type="match status" value="1"/>
</dbReference>
<dbReference type="SUPFAM" id="SSF56645">
    <property type="entry name" value="Acyl-CoA dehydrogenase NM domain-like"/>
    <property type="match status" value="1"/>
</dbReference>
<dbReference type="InterPro" id="IPR006091">
    <property type="entry name" value="Acyl-CoA_Oxase/DH_mid-dom"/>
</dbReference>
<dbReference type="InterPro" id="IPR009075">
    <property type="entry name" value="AcylCo_DH/oxidase_C"/>
</dbReference>
<evidence type="ECO:0000256" key="2">
    <source>
        <dbReference type="ARBA" id="ARBA00009347"/>
    </source>
</evidence>
<dbReference type="RefSeq" id="WP_110449127.1">
    <property type="nucleotide sequence ID" value="NZ_CP029479.1"/>
</dbReference>
<comment type="catalytic activity">
    <reaction evidence="6">
        <text>3-(methylsulfanyl)propanoyl-CoA + oxidized [electron-transfer flavoprotein] + H(+) = 3-(methylsulfanyl)acryloyl-CoA + reduced [electron-transfer flavoprotein]</text>
        <dbReference type="Rhea" id="RHEA:52612"/>
        <dbReference type="Rhea" id="RHEA-COMP:10685"/>
        <dbReference type="Rhea" id="RHEA-COMP:10686"/>
        <dbReference type="ChEBI" id="CHEBI:15378"/>
        <dbReference type="ChEBI" id="CHEBI:57692"/>
        <dbReference type="ChEBI" id="CHEBI:58307"/>
        <dbReference type="ChEBI" id="CHEBI:82815"/>
        <dbReference type="ChEBI" id="CHEBI:84994"/>
        <dbReference type="EC" id="1.3.99.41"/>
    </reaction>
    <physiologicalReaction direction="left-to-right" evidence="6">
        <dbReference type="Rhea" id="RHEA:52613"/>
    </physiologicalReaction>
</comment>
<gene>
    <name evidence="15" type="ORF">HYN04_01520</name>
</gene>
<evidence type="ECO:0000313" key="15">
    <source>
        <dbReference type="EMBL" id="AWM76558.1"/>
    </source>
</evidence>
<dbReference type="Gene3D" id="2.40.110.10">
    <property type="entry name" value="Butyryl-CoA Dehydrogenase, subunit A, domain 2"/>
    <property type="match status" value="1"/>
</dbReference>
<dbReference type="GO" id="GO:0050660">
    <property type="term" value="F:flavin adenine dinucleotide binding"/>
    <property type="evidence" value="ECO:0007669"/>
    <property type="project" value="InterPro"/>
</dbReference>
<name>A0A2Z3HYF5_9CAUL</name>
<dbReference type="InterPro" id="IPR025878">
    <property type="entry name" value="Acyl-CoA_dh-like_C_dom"/>
</dbReference>
<dbReference type="GO" id="GO:0016627">
    <property type="term" value="F:oxidoreductase activity, acting on the CH-CH group of donors"/>
    <property type="evidence" value="ECO:0007669"/>
    <property type="project" value="InterPro"/>
</dbReference>
<evidence type="ECO:0000256" key="9">
    <source>
        <dbReference type="ARBA" id="ARBA00069043"/>
    </source>
</evidence>
<reference evidence="16" key="1">
    <citation type="submission" date="2018-05" db="EMBL/GenBank/DDBJ databases">
        <title>Genome sequencing of Phenylobacterium sp. HYN0004.</title>
        <authorList>
            <person name="Yi H."/>
            <person name="Baek C."/>
        </authorList>
    </citation>
    <scope>NUCLEOTIDE SEQUENCE [LARGE SCALE GENOMIC DNA]</scope>
    <source>
        <strain evidence="16">HYN0004</strain>
    </source>
</reference>
<evidence type="ECO:0000259" key="12">
    <source>
        <dbReference type="Pfam" id="PF02770"/>
    </source>
</evidence>
<evidence type="ECO:0000313" key="16">
    <source>
        <dbReference type="Proteomes" id="UP000247763"/>
    </source>
</evidence>
<dbReference type="Pfam" id="PF02771">
    <property type="entry name" value="Acyl-CoA_dh_N"/>
    <property type="match status" value="1"/>
</dbReference>
<keyword evidence="5 10" id="KW-0560">Oxidoreductase</keyword>
<evidence type="ECO:0000259" key="11">
    <source>
        <dbReference type="Pfam" id="PF00441"/>
    </source>
</evidence>
<evidence type="ECO:0000256" key="4">
    <source>
        <dbReference type="ARBA" id="ARBA00022827"/>
    </source>
</evidence>
<keyword evidence="4 10" id="KW-0274">FAD</keyword>
<organism evidence="15 16">
    <name type="scientific">Phenylobacterium parvum</name>
    <dbReference type="NCBI Taxonomy" id="2201350"/>
    <lineage>
        <taxon>Bacteria</taxon>
        <taxon>Pseudomonadati</taxon>
        <taxon>Pseudomonadota</taxon>
        <taxon>Alphaproteobacteria</taxon>
        <taxon>Caulobacterales</taxon>
        <taxon>Caulobacteraceae</taxon>
        <taxon>Phenylobacterium</taxon>
    </lineage>
</organism>
<comment type="cofactor">
    <cofactor evidence="1 10">
        <name>FAD</name>
        <dbReference type="ChEBI" id="CHEBI:57692"/>
    </cofactor>
</comment>
<dbReference type="InterPro" id="IPR013786">
    <property type="entry name" value="AcylCoA_DH/ox_N"/>
</dbReference>
<dbReference type="Gene3D" id="1.20.140.10">
    <property type="entry name" value="Butyryl-CoA Dehydrogenase, subunit A, domain 3"/>
    <property type="match status" value="1"/>
</dbReference>
<feature type="domain" description="Acetyl-CoA dehydrogenase-like C-terminal" evidence="14">
    <location>
        <begin position="457"/>
        <end position="573"/>
    </location>
</feature>
<dbReference type="InterPro" id="IPR052166">
    <property type="entry name" value="Diverse_Acyl-CoA_DH"/>
</dbReference>
<proteinExistence type="inferred from homology"/>
<dbReference type="Proteomes" id="UP000247763">
    <property type="component" value="Chromosome"/>
</dbReference>
<dbReference type="PANTHER" id="PTHR42803">
    <property type="entry name" value="ACYL-COA DEHYDROGENASE"/>
    <property type="match status" value="1"/>
</dbReference>
<evidence type="ECO:0000256" key="10">
    <source>
        <dbReference type="RuleBase" id="RU362125"/>
    </source>
</evidence>
<comment type="similarity">
    <text evidence="2 10">Belongs to the acyl-CoA dehydrogenase family.</text>
</comment>
<dbReference type="PANTHER" id="PTHR42803:SF1">
    <property type="entry name" value="BROAD-SPECIFICITY LINEAR ACYL-COA DEHYDROGENASE FADE5"/>
    <property type="match status" value="1"/>
</dbReference>
<evidence type="ECO:0000256" key="5">
    <source>
        <dbReference type="ARBA" id="ARBA00023002"/>
    </source>
</evidence>
<evidence type="ECO:0000256" key="8">
    <source>
        <dbReference type="ARBA" id="ARBA00066694"/>
    </source>
</evidence>
<comment type="function">
    <text evidence="7">Involved in the assimilation of dimethylsulphoniopropionate (DMSP), an important compound in the fixation of carbon in marine phytoplankton, by mediating the conversion of 3-(methylthio)propanoyl-CoA (MMPA-CoA) to 3-(methylthio)acryloyl-CoA (MTA-CoA).</text>
</comment>
<protein>
    <recommendedName>
        <fullName evidence="9">3-methylmercaptopropionyl-CoA dehydrogenase</fullName>
        <ecNumber evidence="8">1.3.99.41</ecNumber>
    </recommendedName>
</protein>
<dbReference type="Pfam" id="PF12806">
    <property type="entry name" value="Acyl-CoA_dh_C"/>
    <property type="match status" value="1"/>
</dbReference>
<keyword evidence="3 10" id="KW-0285">Flavoprotein</keyword>
<dbReference type="KEGG" id="phb:HYN04_01520"/>
<dbReference type="Gene3D" id="1.10.540.10">
    <property type="entry name" value="Acyl-CoA dehydrogenase/oxidase, N-terminal domain"/>
    <property type="match status" value="1"/>
</dbReference>
<dbReference type="EC" id="1.3.99.41" evidence="8"/>
<evidence type="ECO:0000256" key="6">
    <source>
        <dbReference type="ARBA" id="ARBA00051388"/>
    </source>
</evidence>
<evidence type="ECO:0000259" key="14">
    <source>
        <dbReference type="Pfam" id="PF12806"/>
    </source>
</evidence>
<dbReference type="InterPro" id="IPR046373">
    <property type="entry name" value="Acyl-CoA_Oxase/DH_mid-dom_sf"/>
</dbReference>
<evidence type="ECO:0000259" key="13">
    <source>
        <dbReference type="Pfam" id="PF02771"/>
    </source>
</evidence>
<dbReference type="EMBL" id="CP029479">
    <property type="protein sequence ID" value="AWM76558.1"/>
    <property type="molecule type" value="Genomic_DNA"/>
</dbReference>
<dbReference type="AlphaFoldDB" id="A0A2Z3HYF5"/>
<dbReference type="Pfam" id="PF02770">
    <property type="entry name" value="Acyl-CoA_dh_M"/>
    <property type="match status" value="1"/>
</dbReference>
<dbReference type="InterPro" id="IPR037069">
    <property type="entry name" value="AcylCoA_DH/ox_N_sf"/>
</dbReference>
<evidence type="ECO:0000256" key="3">
    <source>
        <dbReference type="ARBA" id="ARBA00022630"/>
    </source>
</evidence>
<feature type="domain" description="Acyl-CoA dehydrogenase/oxidase C-terminal" evidence="11">
    <location>
        <begin position="278"/>
        <end position="441"/>
    </location>
</feature>
<dbReference type="OrthoDB" id="9807883at2"/>
<dbReference type="Pfam" id="PF00441">
    <property type="entry name" value="Acyl-CoA_dh_1"/>
    <property type="match status" value="1"/>
</dbReference>
<sequence length="579" mass="59952">MTFRAPLQSLDLALAAAGLPDLIAAGYPDLDPETVSAVLDSAAAFAEAELAPLNRDGDRIGARFENGVVTGAPGFAQAYKAFAAQGWNSLAADPEFGGQGLPKVLELAVFEMVHAANMAFGLCPMLTQGAIEALTLHGTERQKRIVLPRLVSGEWTGTMNLTEPQAGTDLAAVTARAEPDGEGGYRITGQKIYITWGDHDAAENICHLVLARLPDAPPGVKGISLFLAPKRLIDDEGRLGAANALRPASIEHKLGIHGSPTCVMLFEGARAELVGEANNGLAHMFVMMNAARLQVGVQGVAIAERALQQALAYAQDRVQGRPALGGEAIFGHPDVRRSLGLMRAKVEAARAICLLTGVLADQARFAPDDAARELARGRQELLTPIAKAWSTDIGVEVASMGVQVHGGMGFIEETGAAQHYRDARIAPIYEGTNGVQAVDLAGRKLSMMGGALMPDLCAEMAADAAALAGEPGLEGVGRRLAAGVAALSAATTWMQQNRGADALAGATAFLRLSGDVIGGWMLARQAVLARTRAPALADSRAALARLFADQVLAQAPGVAEGVMAGGADLAALDAAALAG</sequence>
<feature type="domain" description="Acyl-CoA oxidase/dehydrogenase middle" evidence="12">
    <location>
        <begin position="159"/>
        <end position="267"/>
    </location>
</feature>